<name>A0ABV9RX33_9PSEU</name>
<dbReference type="RefSeq" id="WP_378054991.1">
    <property type="nucleotide sequence ID" value="NZ_JBHSIS010000002.1"/>
</dbReference>
<evidence type="ECO:0000313" key="2">
    <source>
        <dbReference type="Proteomes" id="UP001595859"/>
    </source>
</evidence>
<comment type="caution">
    <text evidence="1">The sequence shown here is derived from an EMBL/GenBank/DDBJ whole genome shotgun (WGS) entry which is preliminary data.</text>
</comment>
<accession>A0ABV9RX33</accession>
<reference evidence="2" key="1">
    <citation type="journal article" date="2019" name="Int. J. Syst. Evol. Microbiol.">
        <title>The Global Catalogue of Microorganisms (GCM) 10K type strain sequencing project: providing services to taxonomists for standard genome sequencing and annotation.</title>
        <authorList>
            <consortium name="The Broad Institute Genomics Platform"/>
            <consortium name="The Broad Institute Genome Sequencing Center for Infectious Disease"/>
            <person name="Wu L."/>
            <person name="Ma J."/>
        </authorList>
    </citation>
    <scope>NUCLEOTIDE SEQUENCE [LARGE SCALE GENOMIC DNA]</scope>
    <source>
        <strain evidence="2">ZS-22-S1</strain>
    </source>
</reference>
<organism evidence="1 2">
    <name type="scientific">Actinophytocola glycyrrhizae</name>
    <dbReference type="NCBI Taxonomy" id="2044873"/>
    <lineage>
        <taxon>Bacteria</taxon>
        <taxon>Bacillati</taxon>
        <taxon>Actinomycetota</taxon>
        <taxon>Actinomycetes</taxon>
        <taxon>Pseudonocardiales</taxon>
        <taxon>Pseudonocardiaceae</taxon>
    </lineage>
</organism>
<evidence type="ECO:0000313" key="1">
    <source>
        <dbReference type="EMBL" id="MFC4853046.1"/>
    </source>
</evidence>
<sequence length="169" mass="18976">MLMTPCLQVESEPVLVPNVAGPVESRLITPEDRLYRLGRWGGHDRTPWMGAAAGDGRVLAIRDRPMTAQDLHPALREVHHDLYRPAVDFINSSVAQLVEISWRWRAALRILRTLEPPPAAAPLDAHEAFDNRVSAGERIVLKRIEEIDSHVRLDDPASLWVQVVTDPGY</sequence>
<keyword evidence="2" id="KW-1185">Reference proteome</keyword>
<protein>
    <recommendedName>
        <fullName evidence="3">Lantibiotic biosynthesis dehydratase-like protein</fullName>
    </recommendedName>
</protein>
<dbReference type="EMBL" id="JBHSIS010000002">
    <property type="protein sequence ID" value="MFC4853046.1"/>
    <property type="molecule type" value="Genomic_DNA"/>
</dbReference>
<gene>
    <name evidence="1" type="ORF">ACFPCV_06000</name>
</gene>
<proteinExistence type="predicted"/>
<evidence type="ECO:0008006" key="3">
    <source>
        <dbReference type="Google" id="ProtNLM"/>
    </source>
</evidence>
<dbReference type="Proteomes" id="UP001595859">
    <property type="component" value="Unassembled WGS sequence"/>
</dbReference>